<organism evidence="1 2">
    <name type="scientific">Plasmodium malariae</name>
    <dbReference type="NCBI Taxonomy" id="5858"/>
    <lineage>
        <taxon>Eukaryota</taxon>
        <taxon>Sar</taxon>
        <taxon>Alveolata</taxon>
        <taxon>Apicomplexa</taxon>
        <taxon>Aconoidasida</taxon>
        <taxon>Haemosporida</taxon>
        <taxon>Plasmodiidae</taxon>
        <taxon>Plasmodium</taxon>
        <taxon>Plasmodium (Plasmodium)</taxon>
    </lineage>
</organism>
<reference evidence="1 2" key="1">
    <citation type="submission" date="2016-06" db="EMBL/GenBank/DDBJ databases">
        <authorList>
            <consortium name="Pathogen Informatics"/>
        </authorList>
    </citation>
    <scope>NUCLEOTIDE SEQUENCE [LARGE SCALE GENOMIC DNA]</scope>
    <source>
        <strain evidence="1">PmlGA01</strain>
    </source>
</reference>
<accession>A0A1C3L3N0</accession>
<name>A0A1C3L3N0_PLAMA</name>
<dbReference type="AlphaFoldDB" id="A0A1C3L3N0"/>
<dbReference type="EMBL" id="LT594502">
    <property type="protein sequence ID" value="SBT81153.1"/>
    <property type="molecule type" value="Genomic_DNA"/>
</dbReference>
<sequence>MKRITDFYIYSKDRSATVFNLTKNVETKKKKSKSSWLEKLCCEFEKTKNDTLEYFTIIKNKWKNNISNMYMYMYMYIYIHTNPFVTLSKVIR</sequence>
<evidence type="ECO:0000313" key="2">
    <source>
        <dbReference type="Proteomes" id="UP000219799"/>
    </source>
</evidence>
<dbReference type="Proteomes" id="UP000219799">
    <property type="component" value="Chromosome 14"/>
</dbReference>
<evidence type="ECO:0000313" key="1">
    <source>
        <dbReference type="EMBL" id="SBT81153.1"/>
    </source>
</evidence>
<protein>
    <submittedName>
        <fullName evidence="1">Uncharacterized protein</fullName>
    </submittedName>
</protein>
<dbReference type="VEuPathDB" id="PlasmoDB:PmUG01_14081600"/>
<gene>
    <name evidence="1" type="primary">PmlGA01_140065400</name>
    <name evidence="1" type="ORF">PMLGA01_140065400</name>
</gene>
<proteinExistence type="predicted"/>